<comment type="caution">
    <text evidence="1">The sequence shown here is derived from an EMBL/GenBank/DDBJ whole genome shotgun (WGS) entry which is preliminary data.</text>
</comment>
<proteinExistence type="predicted"/>
<dbReference type="AlphaFoldDB" id="A0A498IGU4"/>
<evidence type="ECO:0000313" key="1">
    <source>
        <dbReference type="EMBL" id="RXH81217.1"/>
    </source>
</evidence>
<accession>A0A498IGU4</accession>
<protein>
    <submittedName>
        <fullName evidence="1">Uncharacterized protein</fullName>
    </submittedName>
</protein>
<sequence length="246" mass="27668">MAPKVARTQSPRETGEGISTMRCLLNGLHLHRAGLHTELFFEEGRAHSLGPVWTSPIPFDVENNMPKEKWFTPNLFLVESGISSSKWSNHHGILIPRPKKKVKTNATTSISALAPEILPFLPTEVAPYACILNSSSRSEEGGAHSSRPAWTSPIPIAVENNMPKEKWFTPNLFLAKSGISSSKWSNHRRGFPLMNDEGWAQWINELEPTFKKKWMNNAILLPIFPMATAARHPLEPCLLLEFREIK</sequence>
<evidence type="ECO:0000313" key="2">
    <source>
        <dbReference type="Proteomes" id="UP000290289"/>
    </source>
</evidence>
<dbReference type="Proteomes" id="UP000290289">
    <property type="component" value="Chromosome 12"/>
</dbReference>
<organism evidence="1 2">
    <name type="scientific">Malus domestica</name>
    <name type="common">Apple</name>
    <name type="synonym">Pyrus malus</name>
    <dbReference type="NCBI Taxonomy" id="3750"/>
    <lineage>
        <taxon>Eukaryota</taxon>
        <taxon>Viridiplantae</taxon>
        <taxon>Streptophyta</taxon>
        <taxon>Embryophyta</taxon>
        <taxon>Tracheophyta</taxon>
        <taxon>Spermatophyta</taxon>
        <taxon>Magnoliopsida</taxon>
        <taxon>eudicotyledons</taxon>
        <taxon>Gunneridae</taxon>
        <taxon>Pentapetalae</taxon>
        <taxon>rosids</taxon>
        <taxon>fabids</taxon>
        <taxon>Rosales</taxon>
        <taxon>Rosaceae</taxon>
        <taxon>Amygdaloideae</taxon>
        <taxon>Maleae</taxon>
        <taxon>Malus</taxon>
    </lineage>
</organism>
<gene>
    <name evidence="1" type="ORF">DVH24_005131</name>
</gene>
<reference evidence="1 2" key="1">
    <citation type="submission" date="2018-10" db="EMBL/GenBank/DDBJ databases">
        <title>A high-quality apple genome assembly.</title>
        <authorList>
            <person name="Hu J."/>
        </authorList>
    </citation>
    <scope>NUCLEOTIDE SEQUENCE [LARGE SCALE GENOMIC DNA]</scope>
    <source>
        <strain evidence="2">cv. HFTH1</strain>
        <tissue evidence="1">Young leaf</tissue>
    </source>
</reference>
<name>A0A498IGU4_MALDO</name>
<keyword evidence="2" id="KW-1185">Reference proteome</keyword>
<dbReference type="EMBL" id="RDQH01000338">
    <property type="protein sequence ID" value="RXH81217.1"/>
    <property type="molecule type" value="Genomic_DNA"/>
</dbReference>